<protein>
    <submittedName>
        <fullName evidence="1">AP2-like ethylene-responsive transcription factor ANT</fullName>
    </submittedName>
</protein>
<keyword evidence="2" id="KW-1185">Reference proteome</keyword>
<name>A0ACC1XTK2_MELAZ</name>
<proteinExistence type="predicted"/>
<organism evidence="1 2">
    <name type="scientific">Melia azedarach</name>
    <name type="common">Chinaberry tree</name>
    <dbReference type="NCBI Taxonomy" id="155640"/>
    <lineage>
        <taxon>Eukaryota</taxon>
        <taxon>Viridiplantae</taxon>
        <taxon>Streptophyta</taxon>
        <taxon>Embryophyta</taxon>
        <taxon>Tracheophyta</taxon>
        <taxon>Spermatophyta</taxon>
        <taxon>Magnoliopsida</taxon>
        <taxon>eudicotyledons</taxon>
        <taxon>Gunneridae</taxon>
        <taxon>Pentapetalae</taxon>
        <taxon>rosids</taxon>
        <taxon>malvids</taxon>
        <taxon>Sapindales</taxon>
        <taxon>Meliaceae</taxon>
        <taxon>Melia</taxon>
    </lineage>
</organism>
<dbReference type="EMBL" id="CM051400">
    <property type="protein sequence ID" value="KAJ4714678.1"/>
    <property type="molecule type" value="Genomic_DNA"/>
</dbReference>
<sequence length="627" mass="70284">MKPMNNDDINNNNNNNDNWLGFSLSPDIKMEVPQDLHHHNQTQPSPASAVIPPTAVPSSVLQCLPYSFYYGLEAENSGMFSPLPVMPLRSDGSLCMMEALSRSQQPQGMVTTTSTPKLEDFFGGTTMGTHHYESNDREAMALSLDSMYYHQEPENQPNNQNCLSHLQENSRLQQQQQQQQQQIPVQQYQYYNIGVRSHGMLPGEKGKETQVADCNLQLPTMASDGLHGMRNWVSRNYPTEHAMQQKIIGCMSDNGGESGSVGAMPYGDLQSLSLSMSPASQSSCVTGSQQISHAVTNCASMETKKRGPEKVDQKKVAHRKSIDTFGQRTSQYRGVTRHRWTGRYEAHLWDNSCKKEGQSRKGRQVYLGGYDMEEKAARAYDLAALKYWGPSTHINFPLENYQKELEEMNNMTRQEYVAHLRRKSSGFSRGASIYRGVTRHHQHGRWQARIGRVAGNKDLYLGTFSTQEEAAEAYDIAAIKFRGVTAVTNFDITRYDVERIMASNTLLAGEHARRSKEMGPGNAVPNHHSSAHNNNTEIILPQNGSVPPDWKMVPYPTPQQLEHKASNISIMNNYNAQSFSMAPESVIGMHTMSSAQQEVESSVKMGTSLIKCFFTGDQLEQLKGRQP</sequence>
<evidence type="ECO:0000313" key="1">
    <source>
        <dbReference type="EMBL" id="KAJ4714678.1"/>
    </source>
</evidence>
<accession>A0ACC1XTK2</accession>
<reference evidence="1 2" key="1">
    <citation type="journal article" date="2023" name="Science">
        <title>Complex scaffold remodeling in plant triterpene biosynthesis.</title>
        <authorList>
            <person name="De La Pena R."/>
            <person name="Hodgson H."/>
            <person name="Liu J.C."/>
            <person name="Stephenson M.J."/>
            <person name="Martin A.C."/>
            <person name="Owen C."/>
            <person name="Harkess A."/>
            <person name="Leebens-Mack J."/>
            <person name="Jimenez L.E."/>
            <person name="Osbourn A."/>
            <person name="Sattely E.S."/>
        </authorList>
    </citation>
    <scope>NUCLEOTIDE SEQUENCE [LARGE SCALE GENOMIC DNA]</scope>
    <source>
        <strain evidence="2">cv. JPN11</strain>
        <tissue evidence="1">Leaf</tissue>
    </source>
</reference>
<evidence type="ECO:0000313" key="2">
    <source>
        <dbReference type="Proteomes" id="UP001164539"/>
    </source>
</evidence>
<comment type="caution">
    <text evidence="1">The sequence shown here is derived from an EMBL/GenBank/DDBJ whole genome shotgun (WGS) entry which is preliminary data.</text>
</comment>
<dbReference type="Proteomes" id="UP001164539">
    <property type="component" value="Chromosome 7"/>
</dbReference>
<gene>
    <name evidence="1" type="ORF">OWV82_013128</name>
</gene>